<dbReference type="KEGG" id="gph:GEMMAAP_14290"/>
<dbReference type="AlphaFoldDB" id="A0A143BKS9"/>
<accession>A0A143BKS9</accession>
<protein>
    <submittedName>
        <fullName evidence="2">Uncharacterized protein</fullName>
    </submittedName>
</protein>
<name>A0A143BKS9_9BACT</name>
<evidence type="ECO:0000313" key="3">
    <source>
        <dbReference type="Proteomes" id="UP000076404"/>
    </source>
</evidence>
<feature type="region of interest" description="Disordered" evidence="1">
    <location>
        <begin position="1"/>
        <end position="62"/>
    </location>
</feature>
<gene>
    <name evidence="2" type="ORF">GEMMAAP_14290</name>
</gene>
<evidence type="ECO:0000313" key="2">
    <source>
        <dbReference type="EMBL" id="AMW05657.1"/>
    </source>
</evidence>
<reference evidence="2 3" key="1">
    <citation type="journal article" date="2014" name="Proc. Natl. Acad. Sci. U.S.A.">
        <title>Functional type 2 photosynthetic reaction centers found in the rare bacterial phylum Gemmatimonadetes.</title>
        <authorList>
            <person name="Zeng Y."/>
            <person name="Feng F."/>
            <person name="Medova H."/>
            <person name="Dean J."/>
            <person name="Koblizek M."/>
        </authorList>
    </citation>
    <scope>NUCLEOTIDE SEQUENCE [LARGE SCALE GENOMIC DNA]</scope>
    <source>
        <strain evidence="2 3">AP64</strain>
    </source>
</reference>
<dbReference type="RefSeq" id="WP_026848634.1">
    <property type="nucleotide sequence ID" value="NZ_CP011454.1"/>
</dbReference>
<keyword evidence="3" id="KW-1185">Reference proteome</keyword>
<dbReference type="EMBL" id="CP011454">
    <property type="protein sequence ID" value="AMW05657.1"/>
    <property type="molecule type" value="Genomic_DNA"/>
</dbReference>
<organism evidence="2 3">
    <name type="scientific">Gemmatimonas phototrophica</name>
    <dbReference type="NCBI Taxonomy" id="1379270"/>
    <lineage>
        <taxon>Bacteria</taxon>
        <taxon>Pseudomonadati</taxon>
        <taxon>Gemmatimonadota</taxon>
        <taxon>Gemmatimonadia</taxon>
        <taxon>Gemmatimonadales</taxon>
        <taxon>Gemmatimonadaceae</taxon>
        <taxon>Gemmatimonas</taxon>
    </lineage>
</organism>
<dbReference type="Proteomes" id="UP000076404">
    <property type="component" value="Chromosome"/>
</dbReference>
<sequence>MKGGKGGTGRKNSSVRPAEKSRNPHDGPKRGAPKKDWGAVEKDPFATPGKKAPRIPSRSTPR</sequence>
<evidence type="ECO:0000256" key="1">
    <source>
        <dbReference type="SAM" id="MobiDB-lite"/>
    </source>
</evidence>
<reference evidence="2 3" key="2">
    <citation type="journal article" date="2016" name="Environ. Microbiol. Rep.">
        <title>Metagenomic evidence for the presence of phototrophic Gemmatimonadetes bacteria in diverse environments.</title>
        <authorList>
            <person name="Zeng Y."/>
            <person name="Baumbach J."/>
            <person name="Barbosa E.G."/>
            <person name="Azevedo V."/>
            <person name="Zhang C."/>
            <person name="Koblizek M."/>
        </authorList>
    </citation>
    <scope>NUCLEOTIDE SEQUENCE [LARGE SCALE GENOMIC DNA]</scope>
    <source>
        <strain evidence="2 3">AP64</strain>
    </source>
</reference>
<feature type="compositionally biased region" description="Basic and acidic residues" evidence="1">
    <location>
        <begin position="17"/>
        <end position="44"/>
    </location>
</feature>
<proteinExistence type="predicted"/>